<reference evidence="3 4" key="1">
    <citation type="journal article" date="2024" name="Chem. Sci.">
        <title>Discovery of megapolipeptins by genome mining of a Burkholderiales bacteria collection.</title>
        <authorList>
            <person name="Paulo B.S."/>
            <person name="Recchia M.J.J."/>
            <person name="Lee S."/>
            <person name="Fergusson C.H."/>
            <person name="Romanowski S.B."/>
            <person name="Hernandez A."/>
            <person name="Krull N."/>
            <person name="Liu D.Y."/>
            <person name="Cavanagh H."/>
            <person name="Bos A."/>
            <person name="Gray C.A."/>
            <person name="Murphy B.T."/>
            <person name="Linington R.G."/>
            <person name="Eustaquio A.S."/>
        </authorList>
    </citation>
    <scope>NUCLEOTIDE SEQUENCE [LARGE SCALE GENOMIC DNA]</scope>
    <source>
        <strain evidence="3 4">RL17-350-BIC-A</strain>
    </source>
</reference>
<feature type="transmembrane region" description="Helical" evidence="1">
    <location>
        <begin position="310"/>
        <end position="329"/>
    </location>
</feature>
<organism evidence="3 4">
    <name type="scientific">Paraburkholderia dipogonis</name>
    <dbReference type="NCBI Taxonomy" id="1211383"/>
    <lineage>
        <taxon>Bacteria</taxon>
        <taxon>Pseudomonadati</taxon>
        <taxon>Pseudomonadota</taxon>
        <taxon>Betaproteobacteria</taxon>
        <taxon>Burkholderiales</taxon>
        <taxon>Burkholderiaceae</taxon>
        <taxon>Paraburkholderia</taxon>
    </lineage>
</organism>
<gene>
    <name evidence="3" type="ORF">PQR57_16410</name>
</gene>
<name>A0ABW9ARF5_9BURK</name>
<dbReference type="Proteomes" id="UP001629230">
    <property type="component" value="Unassembled WGS sequence"/>
</dbReference>
<feature type="transmembrane region" description="Helical" evidence="1">
    <location>
        <begin position="177"/>
        <end position="195"/>
    </location>
</feature>
<feature type="transmembrane region" description="Helical" evidence="1">
    <location>
        <begin position="349"/>
        <end position="366"/>
    </location>
</feature>
<accession>A0ABW9ARF5</accession>
<keyword evidence="4" id="KW-1185">Reference proteome</keyword>
<keyword evidence="3" id="KW-0012">Acyltransferase</keyword>
<proteinExistence type="predicted"/>
<dbReference type="PANTHER" id="PTHR23028:SF131">
    <property type="entry name" value="BLR2367 PROTEIN"/>
    <property type="match status" value="1"/>
</dbReference>
<protein>
    <submittedName>
        <fullName evidence="3">Acyltransferase</fullName>
    </submittedName>
</protein>
<dbReference type="Pfam" id="PF01757">
    <property type="entry name" value="Acyl_transf_3"/>
    <property type="match status" value="1"/>
</dbReference>
<keyword evidence="3" id="KW-0808">Transferase</keyword>
<dbReference type="EMBL" id="JAQQEZ010000010">
    <property type="protein sequence ID" value="MFM0002606.1"/>
    <property type="molecule type" value="Genomic_DNA"/>
</dbReference>
<dbReference type="RefSeq" id="WP_408178066.1">
    <property type="nucleotide sequence ID" value="NZ_JAQQEZ010000010.1"/>
</dbReference>
<keyword evidence="1" id="KW-1133">Transmembrane helix</keyword>
<evidence type="ECO:0000313" key="4">
    <source>
        <dbReference type="Proteomes" id="UP001629230"/>
    </source>
</evidence>
<keyword evidence="1" id="KW-0472">Membrane</keyword>
<feature type="domain" description="Acyltransferase 3" evidence="2">
    <location>
        <begin position="30"/>
        <end position="359"/>
    </location>
</feature>
<keyword evidence="1" id="KW-0812">Transmembrane</keyword>
<dbReference type="GO" id="GO:0016746">
    <property type="term" value="F:acyltransferase activity"/>
    <property type="evidence" value="ECO:0007669"/>
    <property type="project" value="UniProtKB-KW"/>
</dbReference>
<sequence>MTYRSDGTCRDAGNISQSFEALPVKAEKIHSLTSLRSFAAAMVVVFHTRREFGYFGLANHLALTQAVSLFFVLSGYILAHTHRTITSKNDLRSFYLKRFARIWPLHLAGAAAAAWLIHFEGGSIAGAAAVLNVLLLHAWSWNINDYFSLNGVSWSLSDEAFFYAVFPLLIWRANTTWAVKLAGTVLLTAAMLLAFKNMGRPLMLWSAYISPITRLSEFMMGIAAYQLREKLGRAIKTGWPASVIEIGVALIAVSAVWAADLKFVSDLPFHPNKPVAIWLSNCGAAIVFALLIAVFALEKGILSRLLNARPLIYLGEISFALYMVHQLVLRYAEDHGYMTPSYSISTKAIAYWLAAIAVAAVAHHLIEIPAQRLVWSRLTARHNVIA</sequence>
<dbReference type="PANTHER" id="PTHR23028">
    <property type="entry name" value="ACETYLTRANSFERASE"/>
    <property type="match status" value="1"/>
</dbReference>
<comment type="caution">
    <text evidence="3">The sequence shown here is derived from an EMBL/GenBank/DDBJ whole genome shotgun (WGS) entry which is preliminary data.</text>
</comment>
<evidence type="ECO:0000256" key="1">
    <source>
        <dbReference type="SAM" id="Phobius"/>
    </source>
</evidence>
<feature type="transmembrane region" description="Helical" evidence="1">
    <location>
        <begin position="277"/>
        <end position="298"/>
    </location>
</feature>
<dbReference type="InterPro" id="IPR002656">
    <property type="entry name" value="Acyl_transf_3_dom"/>
</dbReference>
<evidence type="ECO:0000259" key="2">
    <source>
        <dbReference type="Pfam" id="PF01757"/>
    </source>
</evidence>
<feature type="transmembrane region" description="Helical" evidence="1">
    <location>
        <begin position="52"/>
        <end position="78"/>
    </location>
</feature>
<evidence type="ECO:0000313" key="3">
    <source>
        <dbReference type="EMBL" id="MFM0002606.1"/>
    </source>
</evidence>
<feature type="transmembrane region" description="Helical" evidence="1">
    <location>
        <begin position="123"/>
        <end position="140"/>
    </location>
</feature>
<feature type="transmembrane region" description="Helical" evidence="1">
    <location>
        <begin position="238"/>
        <end position="257"/>
    </location>
</feature>
<feature type="transmembrane region" description="Helical" evidence="1">
    <location>
        <begin position="152"/>
        <end position="171"/>
    </location>
</feature>
<dbReference type="InterPro" id="IPR050879">
    <property type="entry name" value="Acyltransferase_3"/>
</dbReference>